<dbReference type="SMART" id="SM00228">
    <property type="entry name" value="PDZ"/>
    <property type="match status" value="1"/>
</dbReference>
<dbReference type="WBParaSite" id="SRAE_1000315000.1">
    <property type="protein sequence ID" value="SRAE_1000315000.1"/>
    <property type="gene ID" value="WBGene00259767"/>
</dbReference>
<dbReference type="InterPro" id="IPR001202">
    <property type="entry name" value="WW_dom"/>
</dbReference>
<dbReference type="EMBL" id="LN609528">
    <property type="protein sequence ID" value="CEF64897.1"/>
    <property type="molecule type" value="Genomic_DNA"/>
</dbReference>
<dbReference type="Pfam" id="PF21989">
    <property type="entry name" value="RA_2"/>
    <property type="match status" value="1"/>
</dbReference>
<dbReference type="CDD" id="cd14473">
    <property type="entry name" value="FERM_B-lobe"/>
    <property type="match status" value="1"/>
</dbReference>
<dbReference type="Pfam" id="PF00595">
    <property type="entry name" value="PDZ"/>
    <property type="match status" value="1"/>
</dbReference>
<dbReference type="Gene3D" id="3.10.20.90">
    <property type="entry name" value="Phosphatidylinositol 3-kinase Catalytic Subunit, Chain A, domain 1"/>
    <property type="match status" value="1"/>
</dbReference>
<feature type="domain" description="WW" evidence="2">
    <location>
        <begin position="52"/>
        <end position="85"/>
    </location>
</feature>
<dbReference type="RefSeq" id="XP_024504098.1">
    <property type="nucleotide sequence ID" value="XM_024650308.1"/>
</dbReference>
<dbReference type="InterPro" id="IPR029071">
    <property type="entry name" value="Ubiquitin-like_domsf"/>
</dbReference>
<dbReference type="SMART" id="SM00295">
    <property type="entry name" value="B41"/>
    <property type="match status" value="1"/>
</dbReference>
<sequence>MDIKDDYYSDTAKNKPNQCDMCVLEDQRLFYIDHISRRSYWQPPKISWNCRLGFPYGWEEAMDVFGFPYYINHISKSVTYNDPRQGASSDSSGYFEVPNSQLSCKEISSGDHSVSGSYILSSDIDMSESSIEPIIGKMNKGKHSLKKQHNEDNKYFDGDSATEEKRQVKLIKDPGIGFGFVAASQMPVIVQYVTPNGPSDGKLYINDQICMVNDIPVYNMDKEEVVSMIREQNHEILLTVQQLPKKKKTNKKNFRVRFTDKIHVSNMKSSDFFDEIPNVMRVYLENGQTKSFKFDETTTVQDIVNNICSKLLIKQVKRFVLSLENSLSLRASKLCLLRPDMKICDLSNSAYVTYTRCRFRIAFMPQDIISFQISDPYAFDYLYFQCTNDVVGGRFSLEMKYEVCMRLAALQLRQLAYDNGNLIGNHVSINCMEKEYGLATFLPMILLENVKIKQIKKHLRLYLKKDEGNKRDERNFSLVKKCIQSELGSEEFIENTESIYSLIENTNDIGKICKLKYVEIVSLLQSFGGKTYNVTFKQTQVDMILQINHIQGLLIRQQGNHSQPTISVSYDLIEKIIITDETEILKLILIELKNNCHPGLDFLIDKEYAEDLVYYIIGYGKVVYSKDILCIFEKHVPSSVLSNYGPPHFRSIHIVTPSDWNYSSEVDPSSKMVINLINDPPDYEQAIKATTAYFNDSKEKDEVDYYNNIEENKNLIKNNEVKEENTEGITVEILQASNESLDNRREGNIQNSSFNLKFNDSIRLHKKRHSIVSSQINLSTSNTSLTGIDYDNRRSSTISFNINNINLLKSHLSNQNANSASHLSGTSINEEHNSPHSAKMSPVKSAKNNGITTVRRTSIHPFNTYTDKDVPDCEMVNSKTAYNINQEEKKNIEKNSDTTVDSIISTTMPLSDSSTIRKISNNHPINLFNLQEQDHEKEIIDLTNGITFSQNFQTTL</sequence>
<gene>
    <name evidence="5 7 8" type="ORF">SRAE_1000315000</name>
</gene>
<reference evidence="5 6" key="1">
    <citation type="submission" date="2014-09" db="EMBL/GenBank/DDBJ databases">
        <authorList>
            <person name="Martin A.A."/>
        </authorList>
    </citation>
    <scope>NUCLEOTIDE SEQUENCE</scope>
    <source>
        <strain evidence="6">ED321</strain>
        <strain evidence="5">ED321 Heterogonic</strain>
    </source>
</reference>
<dbReference type="InterPro" id="IPR019749">
    <property type="entry name" value="Band_41_domain"/>
</dbReference>
<feature type="domain" description="FERM" evidence="3">
    <location>
        <begin position="278"/>
        <end position="627"/>
    </location>
</feature>
<keyword evidence="6" id="KW-1185">Reference proteome</keyword>
<dbReference type="Gene3D" id="2.30.42.10">
    <property type="match status" value="1"/>
</dbReference>
<dbReference type="CTD" id="36377262"/>
<dbReference type="Gene3D" id="2.20.70.10">
    <property type="match status" value="1"/>
</dbReference>
<dbReference type="InterPro" id="IPR001478">
    <property type="entry name" value="PDZ"/>
</dbReference>
<dbReference type="InterPro" id="IPR036020">
    <property type="entry name" value="WW_dom_sf"/>
</dbReference>
<organism evidence="5">
    <name type="scientific">Strongyloides ratti</name>
    <name type="common">Parasitic roundworm</name>
    <dbReference type="NCBI Taxonomy" id="34506"/>
    <lineage>
        <taxon>Eukaryota</taxon>
        <taxon>Metazoa</taxon>
        <taxon>Ecdysozoa</taxon>
        <taxon>Nematoda</taxon>
        <taxon>Chromadorea</taxon>
        <taxon>Rhabditida</taxon>
        <taxon>Tylenchina</taxon>
        <taxon>Panagrolaimomorpha</taxon>
        <taxon>Strongyloidoidea</taxon>
        <taxon>Strongyloididae</taxon>
        <taxon>Strongyloides</taxon>
    </lineage>
</organism>
<dbReference type="Proteomes" id="UP000035682">
    <property type="component" value="Unplaced"/>
</dbReference>
<dbReference type="InterPro" id="IPR035963">
    <property type="entry name" value="FERM_2"/>
</dbReference>
<dbReference type="CDD" id="cd00201">
    <property type="entry name" value="WW"/>
    <property type="match status" value="1"/>
</dbReference>
<protein>
    <submittedName>
        <fullName evidence="5">FERM domain and WW domain and PDZ domain and FERM, N-terminal domain and FERM central domain and Band 4.1 domain-containing protein</fullName>
    </submittedName>
</protein>
<evidence type="ECO:0000313" key="6">
    <source>
        <dbReference type="Proteomes" id="UP000035682"/>
    </source>
</evidence>
<dbReference type="WormBase" id="SRAE_1000315000">
    <property type="protein sequence ID" value="SRP04531"/>
    <property type="gene ID" value="WBGene00259767"/>
</dbReference>
<dbReference type="SMART" id="SM00456">
    <property type="entry name" value="WW"/>
    <property type="match status" value="2"/>
</dbReference>
<feature type="region of interest" description="Disordered" evidence="1">
    <location>
        <begin position="817"/>
        <end position="846"/>
    </location>
</feature>
<dbReference type="SUPFAM" id="SSF50156">
    <property type="entry name" value="PDZ domain-like"/>
    <property type="match status" value="1"/>
</dbReference>
<dbReference type="PROSITE" id="PS50106">
    <property type="entry name" value="PDZ"/>
    <property type="match status" value="1"/>
</dbReference>
<feature type="domain" description="PDZ" evidence="4">
    <location>
        <begin position="167"/>
        <end position="244"/>
    </location>
</feature>
<feature type="domain" description="WW" evidence="2">
    <location>
        <begin position="25"/>
        <end position="46"/>
    </location>
</feature>
<name>A0A090L595_STRRB</name>
<dbReference type="InterPro" id="IPR036034">
    <property type="entry name" value="PDZ_sf"/>
</dbReference>
<evidence type="ECO:0000259" key="4">
    <source>
        <dbReference type="PROSITE" id="PS50106"/>
    </source>
</evidence>
<proteinExistence type="predicted"/>
<dbReference type="Gene3D" id="1.20.80.10">
    <property type="match status" value="1"/>
</dbReference>
<dbReference type="GeneID" id="36377262"/>
<reference evidence="7" key="2">
    <citation type="submission" date="2020-12" db="UniProtKB">
        <authorList>
            <consortium name="WormBaseParasite"/>
        </authorList>
    </citation>
    <scope>IDENTIFICATION</scope>
</reference>
<evidence type="ECO:0000256" key="1">
    <source>
        <dbReference type="SAM" id="MobiDB-lite"/>
    </source>
</evidence>
<dbReference type="PROSITE" id="PS50020">
    <property type="entry name" value="WW_DOMAIN_2"/>
    <property type="match status" value="2"/>
</dbReference>
<evidence type="ECO:0000313" key="8">
    <source>
        <dbReference type="WormBase" id="SRAE_1000315000"/>
    </source>
</evidence>
<dbReference type="SUPFAM" id="SSF54236">
    <property type="entry name" value="Ubiquitin-like"/>
    <property type="match status" value="1"/>
</dbReference>
<evidence type="ECO:0000259" key="3">
    <source>
        <dbReference type="PROSITE" id="PS50057"/>
    </source>
</evidence>
<dbReference type="OMA" id="INDQICM"/>
<feature type="compositionally biased region" description="Polar residues" evidence="1">
    <location>
        <begin position="817"/>
        <end position="828"/>
    </location>
</feature>
<evidence type="ECO:0000313" key="7">
    <source>
        <dbReference type="WBParaSite" id="SRAE_1000315000.1"/>
    </source>
</evidence>
<dbReference type="SUPFAM" id="SSF51045">
    <property type="entry name" value="WW domain"/>
    <property type="match status" value="1"/>
</dbReference>
<dbReference type="InterPro" id="IPR000299">
    <property type="entry name" value="FERM_domain"/>
</dbReference>
<dbReference type="PROSITE" id="PS50057">
    <property type="entry name" value="FERM_3"/>
    <property type="match status" value="1"/>
</dbReference>
<dbReference type="InterPro" id="IPR019748">
    <property type="entry name" value="FERM_central"/>
</dbReference>
<evidence type="ECO:0000259" key="2">
    <source>
        <dbReference type="PROSITE" id="PS50020"/>
    </source>
</evidence>
<dbReference type="PANTHER" id="PTHR46221:SF3">
    <property type="entry name" value="FERM AND PDZ DOMAIN-CONTAINING PROTEIN 4"/>
    <property type="match status" value="1"/>
</dbReference>
<dbReference type="InterPro" id="IPR014352">
    <property type="entry name" value="FERM/acyl-CoA-bd_prot_sf"/>
</dbReference>
<dbReference type="AlphaFoldDB" id="A0A090L595"/>
<dbReference type="PANTHER" id="PTHR46221">
    <property type="entry name" value="FERM AND PDZ DOMAIN-CONTAINING PROTEIN FAMILY MEMBER"/>
    <property type="match status" value="1"/>
</dbReference>
<dbReference type="SUPFAM" id="SSF47031">
    <property type="entry name" value="Second domain of FERM"/>
    <property type="match status" value="1"/>
</dbReference>
<evidence type="ECO:0000313" key="5">
    <source>
        <dbReference type="EMBL" id="CEF64897.1"/>
    </source>
</evidence>
<dbReference type="Pfam" id="PF00373">
    <property type="entry name" value="FERM_M"/>
    <property type="match status" value="1"/>
</dbReference>
<accession>A0A090L595</accession>
<dbReference type="eggNOG" id="KOG3552">
    <property type="taxonomic scope" value="Eukaryota"/>
</dbReference>
<dbReference type="OrthoDB" id="5859304at2759"/>